<dbReference type="InterPro" id="IPR002569">
    <property type="entry name" value="Met_Sox_Rdtase_MsrA_dom"/>
</dbReference>
<comment type="catalytic activity">
    <reaction evidence="2 4">
        <text>L-methionyl-[protein] + [thioredoxin]-disulfide + H2O = L-methionyl-(S)-S-oxide-[protein] + [thioredoxin]-dithiol</text>
        <dbReference type="Rhea" id="RHEA:14217"/>
        <dbReference type="Rhea" id="RHEA-COMP:10698"/>
        <dbReference type="Rhea" id="RHEA-COMP:10700"/>
        <dbReference type="Rhea" id="RHEA-COMP:12313"/>
        <dbReference type="Rhea" id="RHEA-COMP:12315"/>
        <dbReference type="ChEBI" id="CHEBI:15377"/>
        <dbReference type="ChEBI" id="CHEBI:16044"/>
        <dbReference type="ChEBI" id="CHEBI:29950"/>
        <dbReference type="ChEBI" id="CHEBI:44120"/>
        <dbReference type="ChEBI" id="CHEBI:50058"/>
        <dbReference type="EC" id="1.8.4.11"/>
    </reaction>
</comment>
<protein>
    <recommendedName>
        <fullName evidence="4">Peptide methionine sulfoxide reductase MsrA</fullName>
        <shortName evidence="4">Protein-methionine-S-oxide reductase</shortName>
        <ecNumber evidence="4">1.8.4.11</ecNumber>
    </recommendedName>
    <alternativeName>
        <fullName evidence="4">Peptide-methionine (S)-S-oxide reductase</fullName>
        <shortName evidence="4">Peptide Met(O) reductase</shortName>
    </alternativeName>
</protein>
<comment type="function">
    <text evidence="4">Has an important function as a repair enzyme for proteins that have been inactivated by oxidation. Catalyzes the reversible oxidation-reduction of methionine sulfoxide in proteins to methionine.</text>
</comment>
<reference evidence="6" key="2">
    <citation type="submission" date="2020-09" db="EMBL/GenBank/DDBJ databases">
        <authorList>
            <person name="Sun Q."/>
            <person name="Kim S."/>
        </authorList>
    </citation>
    <scope>NUCLEOTIDE SEQUENCE</scope>
    <source>
        <strain evidence="6">KCTC 12988</strain>
    </source>
</reference>
<dbReference type="Pfam" id="PF01625">
    <property type="entry name" value="PMSR"/>
    <property type="match status" value="1"/>
</dbReference>
<dbReference type="InterPro" id="IPR036509">
    <property type="entry name" value="Met_Sox_Rdtase_MsrA_sf"/>
</dbReference>
<dbReference type="PANTHER" id="PTHR43774:SF1">
    <property type="entry name" value="PEPTIDE METHIONINE SULFOXIDE REDUCTASE MSRA 2"/>
    <property type="match status" value="1"/>
</dbReference>
<keyword evidence="1 4" id="KW-0560">Oxidoreductase</keyword>
<evidence type="ECO:0000313" key="6">
    <source>
        <dbReference type="EMBL" id="GHC44572.1"/>
    </source>
</evidence>
<dbReference type="SUPFAM" id="SSF55068">
    <property type="entry name" value="Peptide methionine sulfoxide reductase"/>
    <property type="match status" value="1"/>
</dbReference>
<reference evidence="6" key="1">
    <citation type="journal article" date="2014" name="Int. J. Syst. Evol. Microbiol.">
        <title>Complete genome sequence of Corynebacterium casei LMG S-19264T (=DSM 44701T), isolated from a smear-ripened cheese.</title>
        <authorList>
            <consortium name="US DOE Joint Genome Institute (JGI-PGF)"/>
            <person name="Walter F."/>
            <person name="Albersmeier A."/>
            <person name="Kalinowski J."/>
            <person name="Ruckert C."/>
        </authorList>
    </citation>
    <scope>NUCLEOTIDE SEQUENCE</scope>
    <source>
        <strain evidence="6">KCTC 12988</strain>
    </source>
</reference>
<gene>
    <name evidence="4" type="primary">msrA</name>
    <name evidence="6" type="ORF">GCM10007100_07280</name>
</gene>
<evidence type="ECO:0000256" key="2">
    <source>
        <dbReference type="ARBA" id="ARBA00047806"/>
    </source>
</evidence>
<comment type="caution">
    <text evidence="4">Lacks conserved residue(s) required for the propagation of feature annotation.</text>
</comment>
<dbReference type="EMBL" id="BMXI01000002">
    <property type="protein sequence ID" value="GHC44572.1"/>
    <property type="molecule type" value="Genomic_DNA"/>
</dbReference>
<dbReference type="HAMAP" id="MF_01401">
    <property type="entry name" value="MsrA"/>
    <property type="match status" value="1"/>
</dbReference>
<dbReference type="PANTHER" id="PTHR43774">
    <property type="entry name" value="PEPTIDE METHIONINE SULFOXIDE REDUCTASE"/>
    <property type="match status" value="1"/>
</dbReference>
<evidence type="ECO:0000256" key="3">
    <source>
        <dbReference type="ARBA" id="ARBA00048782"/>
    </source>
</evidence>
<dbReference type="EC" id="1.8.4.11" evidence="4"/>
<organism evidence="6 7">
    <name type="scientific">Roseibacillus persicicus</name>
    <dbReference type="NCBI Taxonomy" id="454148"/>
    <lineage>
        <taxon>Bacteria</taxon>
        <taxon>Pseudomonadati</taxon>
        <taxon>Verrucomicrobiota</taxon>
        <taxon>Verrucomicrobiia</taxon>
        <taxon>Verrucomicrobiales</taxon>
        <taxon>Verrucomicrobiaceae</taxon>
        <taxon>Roseibacillus</taxon>
    </lineage>
</organism>
<comment type="similarity">
    <text evidence="4">Belongs to the MsrA Met sulfoxide reductase family.</text>
</comment>
<evidence type="ECO:0000313" key="7">
    <source>
        <dbReference type="Proteomes" id="UP000644507"/>
    </source>
</evidence>
<keyword evidence="7" id="KW-1185">Reference proteome</keyword>
<accession>A0A918WEV0</accession>
<comment type="caution">
    <text evidence="6">The sequence shown here is derived from an EMBL/GenBank/DDBJ whole genome shotgun (WGS) entry which is preliminary data.</text>
</comment>
<evidence type="ECO:0000256" key="1">
    <source>
        <dbReference type="ARBA" id="ARBA00023002"/>
    </source>
</evidence>
<evidence type="ECO:0000259" key="5">
    <source>
        <dbReference type="Pfam" id="PF01625"/>
    </source>
</evidence>
<dbReference type="Proteomes" id="UP000644507">
    <property type="component" value="Unassembled WGS sequence"/>
</dbReference>
<dbReference type="AlphaFoldDB" id="A0A918WEV0"/>
<comment type="catalytic activity">
    <reaction evidence="3 4">
        <text>[thioredoxin]-disulfide + L-methionine + H2O = L-methionine (S)-S-oxide + [thioredoxin]-dithiol</text>
        <dbReference type="Rhea" id="RHEA:19993"/>
        <dbReference type="Rhea" id="RHEA-COMP:10698"/>
        <dbReference type="Rhea" id="RHEA-COMP:10700"/>
        <dbReference type="ChEBI" id="CHEBI:15377"/>
        <dbReference type="ChEBI" id="CHEBI:29950"/>
        <dbReference type="ChEBI" id="CHEBI:50058"/>
        <dbReference type="ChEBI" id="CHEBI:57844"/>
        <dbReference type="ChEBI" id="CHEBI:58772"/>
        <dbReference type="EC" id="1.8.4.11"/>
    </reaction>
</comment>
<feature type="domain" description="Peptide methionine sulphoxide reductase MsrA" evidence="5">
    <location>
        <begin position="1"/>
        <end position="138"/>
    </location>
</feature>
<dbReference type="Gene3D" id="3.30.1060.10">
    <property type="entry name" value="Peptide methionine sulphoxide reductase MsrA"/>
    <property type="match status" value="1"/>
</dbReference>
<name>A0A918WEV0_9BACT</name>
<evidence type="ECO:0000256" key="4">
    <source>
        <dbReference type="HAMAP-Rule" id="MF_01401"/>
    </source>
</evidence>
<sequence>MFQQLKGVEKVVSGYCGGDKVDPTYQEVCTGETGHAEVIELTYDPEVISFEELLRVHMGSHDPTTLNQQGADVGTQYRSVIFYRDEEEEEIARQVLTEYEDTTGNRATTEIEPFEVFYSAEDMHQNYYNDHTQAGYCEAVIAPKLRKFRDTYRHLFAGE</sequence>
<dbReference type="NCBIfam" id="TIGR00401">
    <property type="entry name" value="msrA"/>
    <property type="match status" value="1"/>
</dbReference>
<proteinExistence type="inferred from homology"/>
<dbReference type="GO" id="GO:0008113">
    <property type="term" value="F:peptide-methionine (S)-S-oxide reductase activity"/>
    <property type="evidence" value="ECO:0007669"/>
    <property type="project" value="UniProtKB-UniRule"/>
</dbReference>